<dbReference type="PANTHER" id="PTHR14396">
    <property type="entry name" value="CLASPIN"/>
    <property type="match status" value="1"/>
</dbReference>
<feature type="region of interest" description="Disordered" evidence="4">
    <location>
        <begin position="219"/>
        <end position="258"/>
    </location>
</feature>
<dbReference type="InParanoid" id="E0VSL6"/>
<feature type="region of interest" description="Disordered" evidence="4">
    <location>
        <begin position="689"/>
        <end position="736"/>
    </location>
</feature>
<feature type="region of interest" description="Disordered" evidence="4">
    <location>
        <begin position="164"/>
        <end position="199"/>
    </location>
</feature>
<dbReference type="EnsemblMetazoa" id="PHUM420300-RA">
    <property type="protein sequence ID" value="PHUM420300-PA"/>
    <property type="gene ID" value="PHUM420300"/>
</dbReference>
<dbReference type="InterPro" id="IPR024146">
    <property type="entry name" value="Claspin"/>
</dbReference>
<protein>
    <submittedName>
        <fullName evidence="5 6">Claspin, putative</fullName>
    </submittedName>
</protein>
<gene>
    <name evidence="6" type="primary">8234489</name>
    <name evidence="5" type="ORF">Phum_PHUM420300</name>
</gene>
<evidence type="ECO:0000256" key="3">
    <source>
        <dbReference type="ARBA" id="ARBA00023242"/>
    </source>
</evidence>
<feature type="compositionally biased region" description="Basic and acidic residues" evidence="4">
    <location>
        <begin position="170"/>
        <end position="180"/>
    </location>
</feature>
<reference evidence="5" key="2">
    <citation type="submission" date="2007-04" db="EMBL/GenBank/DDBJ databases">
        <title>The genome of the human body louse.</title>
        <authorList>
            <consortium name="The Human Body Louse Genome Consortium"/>
            <person name="Kirkness E."/>
            <person name="Walenz B."/>
            <person name="Hass B."/>
            <person name="Bruggner R."/>
            <person name="Strausberg R."/>
        </authorList>
    </citation>
    <scope>NUCLEOTIDE SEQUENCE</scope>
    <source>
        <strain evidence="5">USDA</strain>
    </source>
</reference>
<accession>E0VSL6</accession>
<evidence type="ECO:0000256" key="2">
    <source>
        <dbReference type="ARBA" id="ARBA00022553"/>
    </source>
</evidence>
<dbReference type="GO" id="GO:0007095">
    <property type="term" value="P:mitotic G2 DNA damage checkpoint signaling"/>
    <property type="evidence" value="ECO:0007669"/>
    <property type="project" value="TreeGrafter"/>
</dbReference>
<evidence type="ECO:0000313" key="7">
    <source>
        <dbReference type="Proteomes" id="UP000009046"/>
    </source>
</evidence>
<sequence>MNSKKKLLEKINPKLLEITPKSSFEADSVITLEIGKNDVNNEAQKLMERFYKRQELILKSKCIEDNIELKTSKEICQSISEKLFSNVKKKNELNRNGNVKKLPDFKNMLKDEIATKRKENYEKRLIEHNKWKNEQKSLCEESTECDSEEELTYYEKEIVENDINSNEDECDKKSDSEKLDTPSNPTDNDTVISMNGSESTKIVCTETKSNKKKNSSLGVFKVDDEYSNDHDKNTSETCSTTESFQFNSETNVPDIKDTENVDNSFSQYLKNSFLNLSSSKILDADKSQSSQSDKKLEFSNEKEFDLADAYEFCSGKFPDSSQVNKSEEVANKTTPNEENALENISQNENFNKSKKSRRIFFEGDESSDSENDENLDDFDFDDNDDDDDGVEDLENSKPKPQKIFSADEYDSRESISGNNKKVKGALMFSDEEDEDDNDPLQNDDTQNGEFDENNESEILDSDENSIVDSEDNYVLNMKNFFEKEAEVSGSEGSDDEDEKDLDKFEEEEGDKDDLDYAQVQSQLEKIHLRRLLDDDSKNIRLLQELFFEDGDLHTDEKYKKFRWKNIGDENLENVGIDESLTKDDEGDCSDDEIIEDMSIRRERLINQLLFEKKTTEELFSNDLFKKTYQKLKVTSVKSQMKPFFNNNEEKKKNMSSINSFTFNSRSSFLSENKEVLLKLAKVSTFAVTDNTNNSTKSKNSKNFVFASKTPEKEKKFEKKPENKKRRPEEENDDKKLKKKLKFIRDTSNPIPSLLDLVK</sequence>
<feature type="region of interest" description="Disordered" evidence="4">
    <location>
        <begin position="484"/>
        <end position="515"/>
    </location>
</feature>
<dbReference type="eggNOG" id="KOG4156">
    <property type="taxonomic scope" value="Eukaryota"/>
</dbReference>
<organism>
    <name type="scientific">Pediculus humanus subsp. corporis</name>
    <name type="common">Body louse</name>
    <dbReference type="NCBI Taxonomy" id="121224"/>
    <lineage>
        <taxon>Eukaryota</taxon>
        <taxon>Metazoa</taxon>
        <taxon>Ecdysozoa</taxon>
        <taxon>Arthropoda</taxon>
        <taxon>Hexapoda</taxon>
        <taxon>Insecta</taxon>
        <taxon>Pterygota</taxon>
        <taxon>Neoptera</taxon>
        <taxon>Paraneoptera</taxon>
        <taxon>Psocodea</taxon>
        <taxon>Troctomorpha</taxon>
        <taxon>Phthiraptera</taxon>
        <taxon>Anoplura</taxon>
        <taxon>Pediculidae</taxon>
        <taxon>Pediculus</taxon>
    </lineage>
</organism>
<feature type="compositionally biased region" description="Polar residues" evidence="4">
    <location>
        <begin position="235"/>
        <end position="251"/>
    </location>
</feature>
<dbReference type="GO" id="GO:0033314">
    <property type="term" value="P:mitotic DNA replication checkpoint signaling"/>
    <property type="evidence" value="ECO:0007669"/>
    <property type="project" value="TreeGrafter"/>
</dbReference>
<dbReference type="EMBL" id="AAZO01005144">
    <property type="status" value="NOT_ANNOTATED_CDS"/>
    <property type="molecule type" value="Genomic_DNA"/>
</dbReference>
<feature type="compositionally biased region" description="Acidic residues" evidence="4">
    <location>
        <begin position="492"/>
        <end position="515"/>
    </location>
</feature>
<dbReference type="KEGG" id="phu:Phum_PHUM420300"/>
<dbReference type="EMBL" id="DS235751">
    <property type="protein sequence ID" value="EEB16372.1"/>
    <property type="molecule type" value="Genomic_DNA"/>
</dbReference>
<dbReference type="OMA" id="NDSNINM"/>
<reference evidence="5" key="1">
    <citation type="submission" date="2007-04" db="EMBL/GenBank/DDBJ databases">
        <title>Annotation of Pediculus humanus corporis strain USDA.</title>
        <authorList>
            <person name="Kirkness E."/>
            <person name="Hannick L."/>
            <person name="Hass B."/>
            <person name="Bruggner R."/>
            <person name="Lawson D."/>
            <person name="Bidwell S."/>
            <person name="Joardar V."/>
            <person name="Caler E."/>
            <person name="Walenz B."/>
            <person name="Inman J."/>
            <person name="Schobel S."/>
            <person name="Galinsky K."/>
            <person name="Amedeo P."/>
            <person name="Strausberg R."/>
        </authorList>
    </citation>
    <scope>NUCLEOTIDE SEQUENCE</scope>
    <source>
        <strain evidence="5">USDA</strain>
    </source>
</reference>
<dbReference type="CTD" id="8234489"/>
<dbReference type="PANTHER" id="PTHR14396:SF10">
    <property type="entry name" value="CLASPIN"/>
    <property type="match status" value="1"/>
</dbReference>
<keyword evidence="2" id="KW-0597">Phosphoprotein</keyword>
<feature type="compositionally biased region" description="Basic and acidic residues" evidence="4">
    <location>
        <begin position="221"/>
        <end position="234"/>
    </location>
</feature>
<name>E0VSL6_PEDHC</name>
<keyword evidence="3" id="KW-0539">Nucleus</keyword>
<evidence type="ECO:0000256" key="4">
    <source>
        <dbReference type="SAM" id="MobiDB-lite"/>
    </source>
</evidence>
<dbReference type="STRING" id="121224.E0VSL6"/>
<feature type="compositionally biased region" description="Low complexity" evidence="4">
    <location>
        <begin position="689"/>
        <end position="702"/>
    </location>
</feature>
<feature type="compositionally biased region" description="Acidic residues" evidence="4">
    <location>
        <begin position="362"/>
        <end position="393"/>
    </location>
</feature>
<dbReference type="GeneID" id="8234489"/>
<dbReference type="GO" id="GO:0010997">
    <property type="term" value="F:anaphase-promoting complex binding"/>
    <property type="evidence" value="ECO:0007669"/>
    <property type="project" value="TreeGrafter"/>
</dbReference>
<feature type="compositionally biased region" description="Basic and acidic residues" evidence="4">
    <location>
        <begin position="709"/>
        <end position="735"/>
    </location>
</feature>
<dbReference type="VEuPathDB" id="VectorBase:PHUM420300"/>
<dbReference type="OrthoDB" id="5859781at2759"/>
<reference evidence="6" key="3">
    <citation type="submission" date="2021-02" db="UniProtKB">
        <authorList>
            <consortium name="EnsemblMetazoa"/>
        </authorList>
    </citation>
    <scope>IDENTIFICATION</scope>
    <source>
        <strain evidence="6">USDA</strain>
    </source>
</reference>
<evidence type="ECO:0000313" key="6">
    <source>
        <dbReference type="EnsemblMetazoa" id="PHUM420300-PA"/>
    </source>
</evidence>
<keyword evidence="7" id="KW-1185">Reference proteome</keyword>
<feature type="compositionally biased region" description="Polar residues" evidence="4">
    <location>
        <begin position="181"/>
        <end position="199"/>
    </location>
</feature>
<comment type="subcellular location">
    <subcellularLocation>
        <location evidence="1">Nucleus</location>
    </subcellularLocation>
</comment>
<dbReference type="Proteomes" id="UP000009046">
    <property type="component" value="Unassembled WGS sequence"/>
</dbReference>
<feature type="compositionally biased region" description="Acidic residues" evidence="4">
    <location>
        <begin position="449"/>
        <end position="470"/>
    </location>
</feature>
<dbReference type="HOGENOM" id="CLU_367741_0_0_1"/>
<feature type="region of interest" description="Disordered" evidence="4">
    <location>
        <begin position="315"/>
        <end position="470"/>
    </location>
</feature>
<evidence type="ECO:0000313" key="5">
    <source>
        <dbReference type="EMBL" id="EEB16372.1"/>
    </source>
</evidence>
<feature type="compositionally biased region" description="Acidic residues" evidence="4">
    <location>
        <begin position="429"/>
        <end position="438"/>
    </location>
</feature>
<dbReference type="GO" id="GO:0005634">
    <property type="term" value="C:nucleus"/>
    <property type="evidence" value="ECO:0007669"/>
    <property type="project" value="UniProtKB-SubCell"/>
</dbReference>
<dbReference type="RefSeq" id="XP_002429110.1">
    <property type="nucleotide sequence ID" value="XM_002429065.1"/>
</dbReference>
<proteinExistence type="predicted"/>
<feature type="compositionally biased region" description="Polar residues" evidence="4">
    <location>
        <begin position="331"/>
        <end position="350"/>
    </location>
</feature>
<dbReference type="AlphaFoldDB" id="E0VSL6"/>
<evidence type="ECO:0000256" key="1">
    <source>
        <dbReference type="ARBA" id="ARBA00004123"/>
    </source>
</evidence>